<evidence type="ECO:0008006" key="3">
    <source>
        <dbReference type="Google" id="ProtNLM"/>
    </source>
</evidence>
<dbReference type="Proteomes" id="UP000298030">
    <property type="component" value="Unassembled WGS sequence"/>
</dbReference>
<comment type="caution">
    <text evidence="1">The sequence shown here is derived from an EMBL/GenBank/DDBJ whole genome shotgun (WGS) entry which is preliminary data.</text>
</comment>
<protein>
    <recommendedName>
        <fullName evidence="3">Aminoglycoside phosphotransferase domain-containing protein</fullName>
    </recommendedName>
</protein>
<dbReference type="InterPro" id="IPR011009">
    <property type="entry name" value="Kinase-like_dom_sf"/>
</dbReference>
<dbReference type="STRING" id="71717.A0A4Y7TYV5"/>
<dbReference type="Gene3D" id="3.30.200.20">
    <property type="entry name" value="Phosphorylase Kinase, domain 1"/>
    <property type="match status" value="1"/>
</dbReference>
<keyword evidence="2" id="KW-1185">Reference proteome</keyword>
<organism evidence="1 2">
    <name type="scientific">Coprinellus micaceus</name>
    <name type="common">Glistening ink-cap mushroom</name>
    <name type="synonym">Coprinus micaceus</name>
    <dbReference type="NCBI Taxonomy" id="71717"/>
    <lineage>
        <taxon>Eukaryota</taxon>
        <taxon>Fungi</taxon>
        <taxon>Dikarya</taxon>
        <taxon>Basidiomycota</taxon>
        <taxon>Agaricomycotina</taxon>
        <taxon>Agaricomycetes</taxon>
        <taxon>Agaricomycetidae</taxon>
        <taxon>Agaricales</taxon>
        <taxon>Agaricineae</taxon>
        <taxon>Psathyrellaceae</taxon>
        <taxon>Coprinellus</taxon>
    </lineage>
</organism>
<reference evidence="1 2" key="1">
    <citation type="journal article" date="2019" name="Nat. Ecol. Evol.">
        <title>Megaphylogeny resolves global patterns of mushroom evolution.</title>
        <authorList>
            <person name="Varga T."/>
            <person name="Krizsan K."/>
            <person name="Foldi C."/>
            <person name="Dima B."/>
            <person name="Sanchez-Garcia M."/>
            <person name="Sanchez-Ramirez S."/>
            <person name="Szollosi G.J."/>
            <person name="Szarkandi J.G."/>
            <person name="Papp V."/>
            <person name="Albert L."/>
            <person name="Andreopoulos W."/>
            <person name="Angelini C."/>
            <person name="Antonin V."/>
            <person name="Barry K.W."/>
            <person name="Bougher N.L."/>
            <person name="Buchanan P."/>
            <person name="Buyck B."/>
            <person name="Bense V."/>
            <person name="Catcheside P."/>
            <person name="Chovatia M."/>
            <person name="Cooper J."/>
            <person name="Damon W."/>
            <person name="Desjardin D."/>
            <person name="Finy P."/>
            <person name="Geml J."/>
            <person name="Haridas S."/>
            <person name="Hughes K."/>
            <person name="Justo A."/>
            <person name="Karasinski D."/>
            <person name="Kautmanova I."/>
            <person name="Kiss B."/>
            <person name="Kocsube S."/>
            <person name="Kotiranta H."/>
            <person name="LaButti K.M."/>
            <person name="Lechner B.E."/>
            <person name="Liimatainen K."/>
            <person name="Lipzen A."/>
            <person name="Lukacs Z."/>
            <person name="Mihaltcheva S."/>
            <person name="Morgado L.N."/>
            <person name="Niskanen T."/>
            <person name="Noordeloos M.E."/>
            <person name="Ohm R.A."/>
            <person name="Ortiz-Santana B."/>
            <person name="Ovrebo C."/>
            <person name="Racz N."/>
            <person name="Riley R."/>
            <person name="Savchenko A."/>
            <person name="Shiryaev A."/>
            <person name="Soop K."/>
            <person name="Spirin V."/>
            <person name="Szebenyi C."/>
            <person name="Tomsovsky M."/>
            <person name="Tulloss R.E."/>
            <person name="Uehling J."/>
            <person name="Grigoriev I.V."/>
            <person name="Vagvolgyi C."/>
            <person name="Papp T."/>
            <person name="Martin F.M."/>
            <person name="Miettinen O."/>
            <person name="Hibbett D.S."/>
            <person name="Nagy L.G."/>
        </authorList>
    </citation>
    <scope>NUCLEOTIDE SEQUENCE [LARGE SCALE GENOMIC DNA]</scope>
    <source>
        <strain evidence="1 2">FP101781</strain>
    </source>
</reference>
<sequence>MGGPATPTFKQFQLEVCSVPTRVNKVQHPAHPIQKNEPDLTTEDGVRAYLAGTPFATGRIDFLSGGTANWVYRLWLEEPFEGRTTVVLKHTKPYVRGNKDLAFTDERQVFEVEALKRVASWVPSDSLVQVPHIPKFDKDVHAVIMDDAGEGSVTLKDFMKQGGPSVEMATQIGKGLGEFLGRVHAWGTEHRAECEIFQGHTEAKAIAGAYYYGQLVPFFSGSSWEPKLQDPPLVVDGATLAVLKEVAEETSKALVSANDHVTSGRAICSFLLTTWARLKNIMVVDWEMARIGLPGMEVGQFAAEIFFCGRFHPDVCTETSKAVLENFFSLYASPTVGWGAKEISREVALEGAKAIVEAHAANMEGLKKSFVGGLLGTQASSTLSTGTASESNGTKKHR</sequence>
<dbReference type="AlphaFoldDB" id="A0A4Y7TYV5"/>
<dbReference type="OrthoDB" id="25129at2759"/>
<name>A0A4Y7TYV5_COPMI</name>
<evidence type="ECO:0000313" key="1">
    <source>
        <dbReference type="EMBL" id="TEB38759.1"/>
    </source>
</evidence>
<dbReference type="SUPFAM" id="SSF56112">
    <property type="entry name" value="Protein kinase-like (PK-like)"/>
    <property type="match status" value="1"/>
</dbReference>
<dbReference type="EMBL" id="QPFP01000002">
    <property type="protein sequence ID" value="TEB38759.1"/>
    <property type="molecule type" value="Genomic_DNA"/>
</dbReference>
<proteinExistence type="predicted"/>
<accession>A0A4Y7TYV5</accession>
<evidence type="ECO:0000313" key="2">
    <source>
        <dbReference type="Proteomes" id="UP000298030"/>
    </source>
</evidence>
<gene>
    <name evidence="1" type="ORF">FA13DRAFT_1704468</name>
</gene>